<dbReference type="SUPFAM" id="SSF50729">
    <property type="entry name" value="PH domain-like"/>
    <property type="match status" value="1"/>
</dbReference>
<feature type="region of interest" description="Disordered" evidence="1">
    <location>
        <begin position="509"/>
        <end position="557"/>
    </location>
</feature>
<proteinExistence type="predicted"/>
<evidence type="ECO:0000256" key="1">
    <source>
        <dbReference type="SAM" id="MobiDB-lite"/>
    </source>
</evidence>
<dbReference type="Gene3D" id="2.30.29.30">
    <property type="entry name" value="Pleckstrin-homology domain (PH domain)/Phosphotyrosine-binding domain (PTB)"/>
    <property type="match status" value="2"/>
</dbReference>
<protein>
    <submittedName>
        <fullName evidence="2">Uncharacterized protein</fullName>
    </submittedName>
</protein>
<accession>A0A067BZW5</accession>
<reference evidence="2 3" key="1">
    <citation type="journal article" date="2013" name="PLoS Genet.">
        <title>Distinctive expansion of potential virulence genes in the genome of the oomycete fish pathogen Saprolegnia parasitica.</title>
        <authorList>
            <person name="Jiang R.H."/>
            <person name="de Bruijn I."/>
            <person name="Haas B.J."/>
            <person name="Belmonte R."/>
            <person name="Lobach L."/>
            <person name="Christie J."/>
            <person name="van den Ackerveken G."/>
            <person name="Bottin A."/>
            <person name="Bulone V."/>
            <person name="Diaz-Moreno S.M."/>
            <person name="Dumas B."/>
            <person name="Fan L."/>
            <person name="Gaulin E."/>
            <person name="Govers F."/>
            <person name="Grenville-Briggs L.J."/>
            <person name="Horner N.R."/>
            <person name="Levin J.Z."/>
            <person name="Mammella M."/>
            <person name="Meijer H.J."/>
            <person name="Morris P."/>
            <person name="Nusbaum C."/>
            <person name="Oome S."/>
            <person name="Phillips A.J."/>
            <person name="van Rooyen D."/>
            <person name="Rzeszutek E."/>
            <person name="Saraiva M."/>
            <person name="Secombes C.J."/>
            <person name="Seidl M.F."/>
            <person name="Snel B."/>
            <person name="Stassen J.H."/>
            <person name="Sykes S."/>
            <person name="Tripathy S."/>
            <person name="van den Berg H."/>
            <person name="Vega-Arreguin J.C."/>
            <person name="Wawra S."/>
            <person name="Young S.K."/>
            <person name="Zeng Q."/>
            <person name="Dieguez-Uribeondo J."/>
            <person name="Russ C."/>
            <person name="Tyler B.M."/>
            <person name="van West P."/>
        </authorList>
    </citation>
    <scope>NUCLEOTIDE SEQUENCE [LARGE SCALE GENOMIC DNA]</scope>
    <source>
        <strain evidence="2 3">CBS 223.65</strain>
    </source>
</reference>
<evidence type="ECO:0000313" key="3">
    <source>
        <dbReference type="Proteomes" id="UP000030745"/>
    </source>
</evidence>
<dbReference type="GeneID" id="24133290"/>
<evidence type="ECO:0000313" key="2">
    <source>
        <dbReference type="EMBL" id="KDO23808.1"/>
    </source>
</evidence>
<dbReference type="OrthoDB" id="71624at2759"/>
<name>A0A067BZW5_SAPPC</name>
<dbReference type="InterPro" id="IPR011993">
    <property type="entry name" value="PH-like_dom_sf"/>
</dbReference>
<keyword evidence="3" id="KW-1185">Reference proteome</keyword>
<dbReference type="AlphaFoldDB" id="A0A067BZW5"/>
<gene>
    <name evidence="2" type="ORF">SPRG_11240</name>
</gene>
<dbReference type="EMBL" id="KK583249">
    <property type="protein sequence ID" value="KDO23808.1"/>
    <property type="molecule type" value="Genomic_DNA"/>
</dbReference>
<dbReference type="Proteomes" id="UP000030745">
    <property type="component" value="Unassembled WGS sequence"/>
</dbReference>
<sequence>MKTVVLSENPAKPLSGKRENHLRALKETLRSRAVRLFDESRERKTSSASSSSSFSLVSSPAGNVALAVKVFSPRAKHKSFDADDDSECDNDVVREPHAVVRLRDVYMDPRRLISGRHGSAIVRAVIRANMIDCLSCKWAPTYFSYVAYGVQRKQLTALEAHSLRWLICQYIIREAKQRSDAQAVLRDQLGRKLTEFRIAVQCVSGLNVVKYGRKGAPHATQLIVENADTIRWTPKLGMQLQNVLHPLTKKEKSISLSTVIAVQTGFASDVFRKAAAKADKKTTPLDPRCCLSLITPTRSLDLVVRNPLECDWLRRSFDLMVAQAYENEKKASAHVETLIMRKLGSLVVSKYGRKGKPHKTQLSLDKYGEVTWKGKSGGSILLQEVKELRLGHGTPVFQRLAQKSNPKHCVSLITAARTLDLEMSSESERDYVVLAFRYLLNKMKDRAREAKRMKAERGVRMLQEAYQYHARRMGQLSQAVPPNYDLERYPGASPDTSPMMALERYSDPTYDRYPGPNRASDRYTGHSGYALERPPQARLPRATNGFPATAISKPVHL</sequence>
<organism evidence="2 3">
    <name type="scientific">Saprolegnia parasitica (strain CBS 223.65)</name>
    <dbReference type="NCBI Taxonomy" id="695850"/>
    <lineage>
        <taxon>Eukaryota</taxon>
        <taxon>Sar</taxon>
        <taxon>Stramenopiles</taxon>
        <taxon>Oomycota</taxon>
        <taxon>Saprolegniomycetes</taxon>
        <taxon>Saprolegniales</taxon>
        <taxon>Saprolegniaceae</taxon>
        <taxon>Saprolegnia</taxon>
    </lineage>
</organism>
<dbReference type="KEGG" id="spar:SPRG_11240"/>
<dbReference type="VEuPathDB" id="FungiDB:SPRG_11240"/>
<dbReference type="OMA" id="FASDVFR"/>
<dbReference type="RefSeq" id="XP_012205443.1">
    <property type="nucleotide sequence ID" value="XM_012350053.1"/>
</dbReference>